<proteinExistence type="predicted"/>
<sequence length="75" mass="8452">MAGRVRIRYSYKGIDEFEQFQGTLRQIITEDSGSENWIETRSLPPIGFPPPLSAESVEKLKGLDGVNVEELPEDD</sequence>
<name>A0ABR1H1F7_9HYPO</name>
<accession>A0ABR1H1F7</accession>
<dbReference type="Proteomes" id="UP001498476">
    <property type="component" value="Unassembled WGS sequence"/>
</dbReference>
<organism evidence="1 2">
    <name type="scientific">Neonectria punicea</name>
    <dbReference type="NCBI Taxonomy" id="979145"/>
    <lineage>
        <taxon>Eukaryota</taxon>
        <taxon>Fungi</taxon>
        <taxon>Dikarya</taxon>
        <taxon>Ascomycota</taxon>
        <taxon>Pezizomycotina</taxon>
        <taxon>Sordariomycetes</taxon>
        <taxon>Hypocreomycetidae</taxon>
        <taxon>Hypocreales</taxon>
        <taxon>Nectriaceae</taxon>
        <taxon>Neonectria</taxon>
    </lineage>
</organism>
<gene>
    <name evidence="1" type="ORF">QQX98_006255</name>
</gene>
<keyword evidence="2" id="KW-1185">Reference proteome</keyword>
<protein>
    <submittedName>
        <fullName evidence="1">Uncharacterized protein</fullName>
    </submittedName>
</protein>
<comment type="caution">
    <text evidence="1">The sequence shown here is derived from an EMBL/GenBank/DDBJ whole genome shotgun (WGS) entry which is preliminary data.</text>
</comment>
<reference evidence="1 2" key="1">
    <citation type="journal article" date="2025" name="Microbiol. Resour. Announc.">
        <title>Draft genome sequences for Neonectria magnoliae and Neonectria punicea, canker pathogens of Liriodendron tulipifera and Acer saccharum in West Virginia.</title>
        <authorList>
            <person name="Petronek H.M."/>
            <person name="Kasson M.T."/>
            <person name="Metheny A.M."/>
            <person name="Stauder C.M."/>
            <person name="Lovett B."/>
            <person name="Lynch S.C."/>
            <person name="Garnas J.R."/>
            <person name="Kasson L.R."/>
            <person name="Stajich J.E."/>
        </authorList>
    </citation>
    <scope>NUCLEOTIDE SEQUENCE [LARGE SCALE GENOMIC DNA]</scope>
    <source>
        <strain evidence="1 2">NRRL 64653</strain>
    </source>
</reference>
<evidence type="ECO:0000313" key="2">
    <source>
        <dbReference type="Proteomes" id="UP001498476"/>
    </source>
</evidence>
<evidence type="ECO:0000313" key="1">
    <source>
        <dbReference type="EMBL" id="KAK7414930.1"/>
    </source>
</evidence>
<dbReference type="EMBL" id="JAZAVJ010000092">
    <property type="protein sequence ID" value="KAK7414930.1"/>
    <property type="molecule type" value="Genomic_DNA"/>
</dbReference>